<dbReference type="EMBL" id="BRYB01006261">
    <property type="protein sequence ID" value="GMI53675.1"/>
    <property type="molecule type" value="Genomic_DNA"/>
</dbReference>
<evidence type="ECO:0000313" key="2">
    <source>
        <dbReference type="EMBL" id="GMI53675.1"/>
    </source>
</evidence>
<keyword evidence="3" id="KW-1185">Reference proteome</keyword>
<comment type="caution">
    <text evidence="2">The sequence shown here is derived from an EMBL/GenBank/DDBJ whole genome shotgun (WGS) entry which is preliminary data.</text>
</comment>
<dbReference type="Proteomes" id="UP001165060">
    <property type="component" value="Unassembled WGS sequence"/>
</dbReference>
<feature type="region of interest" description="Disordered" evidence="1">
    <location>
        <begin position="142"/>
        <end position="171"/>
    </location>
</feature>
<evidence type="ECO:0000256" key="1">
    <source>
        <dbReference type="SAM" id="MobiDB-lite"/>
    </source>
</evidence>
<gene>
    <name evidence="2" type="ORF">TeGR_g799</name>
</gene>
<organism evidence="2 3">
    <name type="scientific">Tetraparma gracilis</name>
    <dbReference type="NCBI Taxonomy" id="2962635"/>
    <lineage>
        <taxon>Eukaryota</taxon>
        <taxon>Sar</taxon>
        <taxon>Stramenopiles</taxon>
        <taxon>Ochrophyta</taxon>
        <taxon>Bolidophyceae</taxon>
        <taxon>Parmales</taxon>
        <taxon>Triparmaceae</taxon>
        <taxon>Tetraparma</taxon>
    </lineage>
</organism>
<reference evidence="2 3" key="1">
    <citation type="journal article" date="2023" name="Commun. Biol.">
        <title>Genome analysis of Parmales, the sister group of diatoms, reveals the evolutionary specialization of diatoms from phago-mixotrophs to photoautotrophs.</title>
        <authorList>
            <person name="Ban H."/>
            <person name="Sato S."/>
            <person name="Yoshikawa S."/>
            <person name="Yamada K."/>
            <person name="Nakamura Y."/>
            <person name="Ichinomiya M."/>
            <person name="Sato N."/>
            <person name="Blanc-Mathieu R."/>
            <person name="Endo H."/>
            <person name="Kuwata A."/>
            <person name="Ogata H."/>
        </authorList>
    </citation>
    <scope>NUCLEOTIDE SEQUENCE [LARGE SCALE GENOMIC DNA]</scope>
</reference>
<evidence type="ECO:0000313" key="3">
    <source>
        <dbReference type="Proteomes" id="UP001165060"/>
    </source>
</evidence>
<feature type="compositionally biased region" description="Basic and acidic residues" evidence="1">
    <location>
        <begin position="152"/>
        <end position="165"/>
    </location>
</feature>
<feature type="compositionally biased region" description="Low complexity" evidence="1">
    <location>
        <begin position="142"/>
        <end position="151"/>
    </location>
</feature>
<name>A0ABQ6NB34_9STRA</name>
<feature type="region of interest" description="Disordered" evidence="1">
    <location>
        <begin position="215"/>
        <end position="254"/>
    </location>
</feature>
<accession>A0ABQ6NB34</accession>
<proteinExistence type="predicted"/>
<protein>
    <submittedName>
        <fullName evidence="2">Uncharacterized protein</fullName>
    </submittedName>
</protein>
<sequence>MSFISGLSFDLVSASTKQPLFSKVDSEGTLWFCAEEGSECFAFFFSTAPMPLKVWGVHVDGKSLKHAHNFKKEGSSYNMGIWDSATGVNLPFRFSALDGEGGEDGEQQGGKGGTVSFKVSEYDPASKTKRKGAIKSTSAAAFGSGSVGASSAKDKKGGLKSEVGSRENASITKASSFHTKKGALLAQFECRYMSEIGLVHKKIVVPGEVWDWEKEQEQAAAAEAAKRKPKPKPAKRARETGAEAAPKRAKKEKK</sequence>